<reference evidence="7" key="3">
    <citation type="submission" date="2018-08" db="EMBL/GenBank/DDBJ databases">
        <title>Leveraging single-cell genomics to expand the Fungal Tree of Life.</title>
        <authorList>
            <consortium name="DOE Joint Genome Institute"/>
            <person name="Ahrendt S.R."/>
            <person name="Quandt C.A."/>
            <person name="Ciobanu D."/>
            <person name="Clum A."/>
            <person name="Salamov A."/>
            <person name="Andreopoulos B."/>
            <person name="Cheng J.-F."/>
            <person name="Woyke T."/>
            <person name="Pelin A."/>
            <person name="Henrissat B."/>
            <person name="Reynolds N."/>
            <person name="Benny G.L."/>
            <person name="Smith M.E."/>
            <person name="James T.Y."/>
            <person name="Grigoriev I.V."/>
        </authorList>
    </citation>
    <scope>NUCLEOTIDE SEQUENCE</scope>
    <source>
        <strain evidence="7">ATCC 52028</strain>
    </source>
</reference>
<feature type="transmembrane region" description="Helical" evidence="6">
    <location>
        <begin position="235"/>
        <end position="257"/>
    </location>
</feature>
<dbReference type="PANTHER" id="PTHR10383:SF9">
    <property type="entry name" value="SERINE INCORPORATOR, ISOFORM F"/>
    <property type="match status" value="1"/>
</dbReference>
<keyword evidence="4 6" id="KW-1133">Transmembrane helix</keyword>
<keyword evidence="10" id="KW-1185">Reference proteome</keyword>
<dbReference type="OrthoDB" id="5963193at2759"/>
<evidence type="ECO:0000256" key="6">
    <source>
        <dbReference type="SAM" id="Phobius"/>
    </source>
</evidence>
<organism evidence="7 9">
    <name type="scientific">Caulochytrium protostelioides</name>
    <dbReference type="NCBI Taxonomy" id="1555241"/>
    <lineage>
        <taxon>Eukaryota</taxon>
        <taxon>Fungi</taxon>
        <taxon>Fungi incertae sedis</taxon>
        <taxon>Chytridiomycota</taxon>
        <taxon>Chytridiomycota incertae sedis</taxon>
        <taxon>Chytridiomycetes</taxon>
        <taxon>Caulochytriales</taxon>
        <taxon>Caulochytriaceae</taxon>
        <taxon>Caulochytrium</taxon>
    </lineage>
</organism>
<dbReference type="AlphaFoldDB" id="A0A4P9WUR4"/>
<feature type="transmembrane region" description="Helical" evidence="6">
    <location>
        <begin position="200"/>
        <end position="223"/>
    </location>
</feature>
<sequence length="430" mass="47323">MRISTHYDCLLLHLVHGGWLDEWTDEPDGRPACFGGFGRALVATSRSATLTKIYYAIGYTLIFVLAFIFKLHAADWFPERITDDCNAACMAYLSVQRIACGLVLYHSFFAVALVYTRYAVDPRRHLHNGIWPLKLLVLAGTLTGMFFIPDARFYSWWIVALVFSCVYIVIQCFIMVDFAHVVAEYAIEQYDMRRSGGWKAALILTTFTSYAAQFAVTGVLYRFYATHGASCGTNILYLTLNLVLCLALSGLSILPAVQRANPRAGFLQAAVLTGYNTYLTASAVVNSPSECSAVALGGGSSVSMTSSTPARWAVAITGLVITILSIGYTAVSSGGIKTQSAADEDAGDTLSYDYTWMHVCFVLASFYMSCVVLNWDRLEMAPAQAINPAAMTINKGWAATWLKVGTSWFNSLLYAWSLLAPVLITSRQWY</sequence>
<name>A0A4P9WUR4_9FUNG</name>
<dbReference type="Proteomes" id="UP000274922">
    <property type="component" value="Unassembled WGS sequence"/>
</dbReference>
<dbReference type="PANTHER" id="PTHR10383">
    <property type="entry name" value="SERINE INCORPORATOR"/>
    <property type="match status" value="1"/>
</dbReference>
<keyword evidence="3 6" id="KW-0812">Transmembrane</keyword>
<evidence type="ECO:0000313" key="8">
    <source>
        <dbReference type="EMBL" id="RKO99336.1"/>
    </source>
</evidence>
<dbReference type="EMBL" id="ML009455">
    <property type="protein sequence ID" value="RKO97024.1"/>
    <property type="molecule type" value="Genomic_DNA"/>
</dbReference>
<evidence type="ECO:0000256" key="2">
    <source>
        <dbReference type="ARBA" id="ARBA00006665"/>
    </source>
</evidence>
<comment type="similarity">
    <text evidence="2">Belongs to the TDE1 family.</text>
</comment>
<dbReference type="Pfam" id="PF03348">
    <property type="entry name" value="Serinc"/>
    <property type="match status" value="2"/>
</dbReference>
<dbReference type="STRING" id="1555241.A0A4P9WUR4"/>
<feature type="transmembrane region" description="Helical" evidence="6">
    <location>
        <begin position="312"/>
        <end position="336"/>
    </location>
</feature>
<feature type="transmembrane region" description="Helical" evidence="6">
    <location>
        <begin position="53"/>
        <end position="74"/>
    </location>
</feature>
<keyword evidence="5 6" id="KW-0472">Membrane</keyword>
<dbReference type="GO" id="GO:0016020">
    <property type="term" value="C:membrane"/>
    <property type="evidence" value="ECO:0007669"/>
    <property type="project" value="UniProtKB-SubCell"/>
</dbReference>
<feature type="transmembrane region" description="Helical" evidence="6">
    <location>
        <begin position="154"/>
        <end position="179"/>
    </location>
</feature>
<feature type="transmembrane region" description="Helical" evidence="6">
    <location>
        <begin position="94"/>
        <end position="118"/>
    </location>
</feature>
<evidence type="ECO:0000313" key="7">
    <source>
        <dbReference type="EMBL" id="RKO97024.1"/>
    </source>
</evidence>
<protein>
    <submittedName>
        <fullName evidence="7">Serinc-domain-containing protein</fullName>
    </submittedName>
</protein>
<proteinExistence type="inferred from homology"/>
<accession>A0A4P9WUR4</accession>
<reference evidence="8" key="2">
    <citation type="submission" date="2018-04" db="EMBL/GenBank/DDBJ databases">
        <title>Leveraging single-cell genomics to expand the Fungal Tree of Life.</title>
        <authorList>
            <consortium name="DOE Joint Genome Institute"/>
            <person name="Ahrendt S.R."/>
            <person name="Quandt C.A."/>
            <person name="Ciobanu D."/>
            <person name="Clum A."/>
            <person name="Salamov A."/>
            <person name="Andreopoulos B."/>
            <person name="Cheng J.-F."/>
            <person name="Woyke T."/>
            <person name="Pelin A."/>
            <person name="Henrissat B."/>
            <person name="Benny G.L."/>
            <person name="Smith M.E."/>
            <person name="James T.Y."/>
            <person name="Grigoriev I.V."/>
        </authorList>
    </citation>
    <scope>NUCLEOTIDE SEQUENCE</scope>
    <source>
        <strain evidence="8">ATCC 52028</strain>
    </source>
</reference>
<comment type="subcellular location">
    <subcellularLocation>
        <location evidence="1">Membrane</location>
        <topology evidence="1">Multi-pass membrane protein</topology>
    </subcellularLocation>
</comment>
<evidence type="ECO:0000256" key="4">
    <source>
        <dbReference type="ARBA" id="ARBA00022989"/>
    </source>
</evidence>
<gene>
    <name evidence="7" type="ORF">CAUPRSCDRAFT_7138</name>
    <name evidence="8" type="ORF">CXG81DRAFT_14648</name>
</gene>
<evidence type="ECO:0000256" key="5">
    <source>
        <dbReference type="ARBA" id="ARBA00023136"/>
    </source>
</evidence>
<feature type="transmembrane region" description="Helical" evidence="6">
    <location>
        <begin position="130"/>
        <end position="148"/>
    </location>
</feature>
<dbReference type="EMBL" id="ML014295">
    <property type="protein sequence ID" value="RKO99336.1"/>
    <property type="molecule type" value="Genomic_DNA"/>
</dbReference>
<dbReference type="InterPro" id="IPR005016">
    <property type="entry name" value="TDE1/TMS"/>
</dbReference>
<evidence type="ECO:0000256" key="3">
    <source>
        <dbReference type="ARBA" id="ARBA00022692"/>
    </source>
</evidence>
<evidence type="ECO:0000256" key="1">
    <source>
        <dbReference type="ARBA" id="ARBA00004141"/>
    </source>
</evidence>
<evidence type="ECO:0000313" key="9">
    <source>
        <dbReference type="Proteomes" id="UP000268535"/>
    </source>
</evidence>
<evidence type="ECO:0000313" key="10">
    <source>
        <dbReference type="Proteomes" id="UP000274922"/>
    </source>
</evidence>
<reference evidence="9 10" key="1">
    <citation type="journal article" date="2018" name="Nat. Microbiol.">
        <title>Leveraging single-cell genomics to expand the fungal tree of life.</title>
        <authorList>
            <person name="Ahrendt S.R."/>
            <person name="Quandt C.A."/>
            <person name="Ciobanu D."/>
            <person name="Clum A."/>
            <person name="Salamov A."/>
            <person name="Andreopoulos B."/>
            <person name="Cheng J.F."/>
            <person name="Woyke T."/>
            <person name="Pelin A."/>
            <person name="Henrissat B."/>
            <person name="Reynolds N.K."/>
            <person name="Benny G.L."/>
            <person name="Smith M.E."/>
            <person name="James T.Y."/>
            <person name="Grigoriev I.V."/>
        </authorList>
    </citation>
    <scope>NUCLEOTIDE SEQUENCE [LARGE SCALE GENOMIC DNA]</scope>
    <source>
        <strain evidence="9 10">ATCC 52028</strain>
    </source>
</reference>
<dbReference type="Proteomes" id="UP000268535">
    <property type="component" value="Unassembled WGS sequence"/>
</dbReference>
<feature type="transmembrane region" description="Helical" evidence="6">
    <location>
        <begin position="356"/>
        <end position="375"/>
    </location>
</feature>